<reference evidence="3" key="1">
    <citation type="journal article" date="2019" name="Int. J. Syst. Evol. Microbiol.">
        <title>The Global Catalogue of Microorganisms (GCM) 10K type strain sequencing project: providing services to taxonomists for standard genome sequencing and annotation.</title>
        <authorList>
            <consortium name="The Broad Institute Genomics Platform"/>
            <consortium name="The Broad Institute Genome Sequencing Center for Infectious Disease"/>
            <person name="Wu L."/>
            <person name="Ma J."/>
        </authorList>
    </citation>
    <scope>NUCLEOTIDE SEQUENCE [LARGE SCALE GENOMIC DNA]</scope>
    <source>
        <strain evidence="3">KCTC 42984</strain>
    </source>
</reference>
<dbReference type="InterPro" id="IPR051678">
    <property type="entry name" value="AGP_Transferase"/>
</dbReference>
<dbReference type="Proteomes" id="UP001595604">
    <property type="component" value="Unassembled WGS sequence"/>
</dbReference>
<dbReference type="InterPro" id="IPR041726">
    <property type="entry name" value="ACAD10_11_N"/>
</dbReference>
<dbReference type="EMBL" id="JBHRTQ010000007">
    <property type="protein sequence ID" value="MFC3174071.1"/>
    <property type="molecule type" value="Genomic_DNA"/>
</dbReference>
<name>A0ABV7IS76_9SPHN</name>
<dbReference type="Gene3D" id="3.30.200.20">
    <property type="entry name" value="Phosphorylase Kinase, domain 1"/>
    <property type="match status" value="1"/>
</dbReference>
<keyword evidence="3" id="KW-1185">Reference proteome</keyword>
<dbReference type="InterPro" id="IPR002575">
    <property type="entry name" value="Aminoglycoside_PTrfase"/>
</dbReference>
<dbReference type="Pfam" id="PF01636">
    <property type="entry name" value="APH"/>
    <property type="match status" value="1"/>
</dbReference>
<accession>A0ABV7IS76</accession>
<sequence>MPIAKQREMKGFRQTMEAWLRERLPDARDLAIDTAETPRAVGNSNETIMFGATWQEDGRACSGDYVIRIAPSDFQVMMNPQFRESMLVQRALGESGLVPTPKVLWDEADPEVLGAPFFVMERLRGRVPTDNPSYNDPESWVGRLSPAERETLWTSAFQTFCAIHRQDLYTMLDLPLPPPAPGSSGLEQALAYSDRFIVWAGDGQVHPVALATRDWLHANLPAHRPTGFGWGDPRIENMMFGDDLRCIAVMDLELANLAGPQADLGWWLFMDTQATLTGNRHPRLEGLGDRARTLELWREWTGRPVDDLEWYEVFAGYRNIACSTRFAILCRQFGRALPSTVSALDNSSLRTTAQMLGLKPPASYDALVTVG</sequence>
<dbReference type="PANTHER" id="PTHR21310">
    <property type="entry name" value="AMINOGLYCOSIDE PHOSPHOTRANSFERASE-RELATED-RELATED"/>
    <property type="match status" value="1"/>
</dbReference>
<proteinExistence type="predicted"/>
<protein>
    <submittedName>
        <fullName evidence="2">Phosphotransferase family protein</fullName>
    </submittedName>
</protein>
<evidence type="ECO:0000259" key="1">
    <source>
        <dbReference type="Pfam" id="PF01636"/>
    </source>
</evidence>
<evidence type="ECO:0000313" key="3">
    <source>
        <dbReference type="Proteomes" id="UP001595604"/>
    </source>
</evidence>
<gene>
    <name evidence="2" type="ORF">ACFOD9_07405</name>
</gene>
<dbReference type="CDD" id="cd05154">
    <property type="entry name" value="ACAD10_11_N-like"/>
    <property type="match status" value="1"/>
</dbReference>
<feature type="domain" description="Aminoglycoside phosphotransferase" evidence="1">
    <location>
        <begin position="59"/>
        <end position="275"/>
    </location>
</feature>
<dbReference type="SUPFAM" id="SSF56112">
    <property type="entry name" value="Protein kinase-like (PK-like)"/>
    <property type="match status" value="1"/>
</dbReference>
<organism evidence="2 3">
    <name type="scientific">Novosphingobium bradum</name>
    <dbReference type="NCBI Taxonomy" id="1737444"/>
    <lineage>
        <taxon>Bacteria</taxon>
        <taxon>Pseudomonadati</taxon>
        <taxon>Pseudomonadota</taxon>
        <taxon>Alphaproteobacteria</taxon>
        <taxon>Sphingomonadales</taxon>
        <taxon>Sphingomonadaceae</taxon>
        <taxon>Novosphingobium</taxon>
    </lineage>
</organism>
<evidence type="ECO:0000313" key="2">
    <source>
        <dbReference type="EMBL" id="MFC3174071.1"/>
    </source>
</evidence>
<comment type="caution">
    <text evidence="2">The sequence shown here is derived from an EMBL/GenBank/DDBJ whole genome shotgun (WGS) entry which is preliminary data.</text>
</comment>
<dbReference type="InterPro" id="IPR011009">
    <property type="entry name" value="Kinase-like_dom_sf"/>
</dbReference>
<dbReference type="RefSeq" id="WP_379509444.1">
    <property type="nucleotide sequence ID" value="NZ_JBHRTQ010000007.1"/>
</dbReference>
<dbReference type="PANTHER" id="PTHR21310:SF40">
    <property type="entry name" value="AMINOGLYCOSIDE PHOSPHOTRANSFERASE DOMAIN-CONTAINING PROTEIN-RELATED"/>
    <property type="match status" value="1"/>
</dbReference>
<dbReference type="Gene3D" id="3.90.1200.10">
    <property type="match status" value="1"/>
</dbReference>